<comment type="caution">
    <text evidence="1">The sequence shown here is derived from an EMBL/GenBank/DDBJ whole genome shotgun (WGS) entry which is preliminary data.</text>
</comment>
<accession>A0ACB9MK56</accession>
<keyword evidence="2" id="KW-1185">Reference proteome</keyword>
<proteinExistence type="predicted"/>
<reference evidence="1 2" key="1">
    <citation type="journal article" date="2022" name="DNA Res.">
        <title>Chromosomal-level genome assembly of the orchid tree Bauhinia variegata (Leguminosae; Cercidoideae) supports the allotetraploid origin hypothesis of Bauhinia.</title>
        <authorList>
            <person name="Zhong Y."/>
            <person name="Chen Y."/>
            <person name="Zheng D."/>
            <person name="Pang J."/>
            <person name="Liu Y."/>
            <person name="Luo S."/>
            <person name="Meng S."/>
            <person name="Qian L."/>
            <person name="Wei D."/>
            <person name="Dai S."/>
            <person name="Zhou R."/>
        </authorList>
    </citation>
    <scope>NUCLEOTIDE SEQUENCE [LARGE SCALE GENOMIC DNA]</scope>
    <source>
        <strain evidence="1">BV-YZ2020</strain>
    </source>
</reference>
<dbReference type="EMBL" id="CM039434">
    <property type="protein sequence ID" value="KAI4323446.1"/>
    <property type="molecule type" value="Genomic_DNA"/>
</dbReference>
<gene>
    <name evidence="1" type="ORF">L6164_023051</name>
</gene>
<name>A0ACB9MK56_BAUVA</name>
<dbReference type="Proteomes" id="UP000828941">
    <property type="component" value="Chromosome 9"/>
</dbReference>
<sequence length="164" mass="17898">MAKGTHEIAHIYGSFHSMVHVLMSLSAGILLLCFQKPSTDGVGVCFIAFAIGNGLYAWWVNHRIKFCCKVLSLSLQPASKFPDLNKPTYYILVAGFLWNSLWILDVIGALNFYVPPLIIIALVLTLAWTTGVMRNVVNLTIRPIKLLPGCGGAYTASTAGKDLT</sequence>
<evidence type="ECO:0000313" key="1">
    <source>
        <dbReference type="EMBL" id="KAI4323446.1"/>
    </source>
</evidence>
<protein>
    <submittedName>
        <fullName evidence="1">Uncharacterized protein</fullName>
    </submittedName>
</protein>
<evidence type="ECO:0000313" key="2">
    <source>
        <dbReference type="Proteomes" id="UP000828941"/>
    </source>
</evidence>
<organism evidence="1 2">
    <name type="scientific">Bauhinia variegata</name>
    <name type="common">Purple orchid tree</name>
    <name type="synonym">Phanera variegata</name>
    <dbReference type="NCBI Taxonomy" id="167791"/>
    <lineage>
        <taxon>Eukaryota</taxon>
        <taxon>Viridiplantae</taxon>
        <taxon>Streptophyta</taxon>
        <taxon>Embryophyta</taxon>
        <taxon>Tracheophyta</taxon>
        <taxon>Spermatophyta</taxon>
        <taxon>Magnoliopsida</taxon>
        <taxon>eudicotyledons</taxon>
        <taxon>Gunneridae</taxon>
        <taxon>Pentapetalae</taxon>
        <taxon>rosids</taxon>
        <taxon>fabids</taxon>
        <taxon>Fabales</taxon>
        <taxon>Fabaceae</taxon>
        <taxon>Cercidoideae</taxon>
        <taxon>Cercideae</taxon>
        <taxon>Bauhiniinae</taxon>
        <taxon>Bauhinia</taxon>
    </lineage>
</organism>